<evidence type="ECO:0000313" key="3">
    <source>
        <dbReference type="Proteomes" id="UP000661918"/>
    </source>
</evidence>
<accession>A0ABQ2GZH4</accession>
<feature type="compositionally biased region" description="Polar residues" evidence="1">
    <location>
        <begin position="1"/>
        <end position="10"/>
    </location>
</feature>
<sequence length="133" mass="14120">MGAASKTSPPLFTGEGGGVWKGTGARNSHQVQPGEQGIHAPPQARTSLALEPGLMNLMGMLGFETKFGNAVLAEVKIHVHVRFSLRCLSVLNPAQRLCPYGAPQAKGSTCCKWRMDGSAKWPKVHLQTVKGGT</sequence>
<organism evidence="2 3">
    <name type="scientific">Deinococcus aerophilus</name>
    <dbReference type="NCBI Taxonomy" id="522488"/>
    <lineage>
        <taxon>Bacteria</taxon>
        <taxon>Thermotogati</taxon>
        <taxon>Deinococcota</taxon>
        <taxon>Deinococci</taxon>
        <taxon>Deinococcales</taxon>
        <taxon>Deinococcaceae</taxon>
        <taxon>Deinococcus</taxon>
    </lineage>
</organism>
<evidence type="ECO:0000313" key="2">
    <source>
        <dbReference type="EMBL" id="GGM21530.1"/>
    </source>
</evidence>
<reference evidence="3" key="1">
    <citation type="journal article" date="2019" name="Int. J. Syst. Evol. Microbiol.">
        <title>The Global Catalogue of Microorganisms (GCM) 10K type strain sequencing project: providing services to taxonomists for standard genome sequencing and annotation.</title>
        <authorList>
            <consortium name="The Broad Institute Genomics Platform"/>
            <consortium name="The Broad Institute Genome Sequencing Center for Infectious Disease"/>
            <person name="Wu L."/>
            <person name="Ma J."/>
        </authorList>
    </citation>
    <scope>NUCLEOTIDE SEQUENCE [LARGE SCALE GENOMIC DNA]</scope>
    <source>
        <strain evidence="3">JCM 15443</strain>
    </source>
</reference>
<evidence type="ECO:0000256" key="1">
    <source>
        <dbReference type="SAM" id="MobiDB-lite"/>
    </source>
</evidence>
<dbReference type="Proteomes" id="UP000661918">
    <property type="component" value="Unassembled WGS sequence"/>
</dbReference>
<proteinExistence type="predicted"/>
<evidence type="ECO:0008006" key="4">
    <source>
        <dbReference type="Google" id="ProtNLM"/>
    </source>
</evidence>
<feature type="region of interest" description="Disordered" evidence="1">
    <location>
        <begin position="1"/>
        <end position="40"/>
    </location>
</feature>
<dbReference type="EMBL" id="BMOM01000049">
    <property type="protein sequence ID" value="GGM21530.1"/>
    <property type="molecule type" value="Genomic_DNA"/>
</dbReference>
<name>A0ABQ2GZH4_9DEIO</name>
<keyword evidence="3" id="KW-1185">Reference proteome</keyword>
<gene>
    <name evidence="2" type="ORF">GCM10010841_31740</name>
</gene>
<comment type="caution">
    <text evidence="2">The sequence shown here is derived from an EMBL/GenBank/DDBJ whole genome shotgun (WGS) entry which is preliminary data.</text>
</comment>
<protein>
    <recommendedName>
        <fullName evidence="4">Transposase DDE domain-containing protein</fullName>
    </recommendedName>
</protein>